<keyword evidence="2" id="KW-1185">Reference proteome</keyword>
<dbReference type="AlphaFoldDB" id="A0AAV4Z8Y6"/>
<dbReference type="RefSeq" id="WP_192215324.1">
    <property type="nucleotide sequence ID" value="NZ_BPQF01000011.1"/>
</dbReference>
<reference evidence="1" key="1">
    <citation type="journal article" date="2016" name="Front. Microbiol.">
        <title>Genome Sequence of the Piezophilic, Mesophilic Sulfate-Reducing Bacterium Desulfovibrio indicus J2T.</title>
        <authorList>
            <person name="Cao J."/>
            <person name="Maignien L."/>
            <person name="Shao Z."/>
            <person name="Alain K."/>
            <person name="Jebbar M."/>
        </authorList>
    </citation>
    <scope>NUCLEOTIDE SEQUENCE</scope>
    <source>
        <strain evidence="1">DSM 21893</strain>
    </source>
</reference>
<proteinExistence type="predicted"/>
<name>A0AAV4Z8Y6_9HYPH</name>
<accession>A0AAV4Z8Y6</accession>
<dbReference type="EMBL" id="BPQF01000011">
    <property type="protein sequence ID" value="GJD40059.1"/>
    <property type="molecule type" value="Genomic_DNA"/>
</dbReference>
<organism evidence="1 2">
    <name type="scientific">Methylobacterium bullatum</name>
    <dbReference type="NCBI Taxonomy" id="570505"/>
    <lineage>
        <taxon>Bacteria</taxon>
        <taxon>Pseudomonadati</taxon>
        <taxon>Pseudomonadota</taxon>
        <taxon>Alphaproteobacteria</taxon>
        <taxon>Hyphomicrobiales</taxon>
        <taxon>Methylobacteriaceae</taxon>
        <taxon>Methylobacterium</taxon>
    </lineage>
</organism>
<dbReference type="Proteomes" id="UP001055307">
    <property type="component" value="Unassembled WGS sequence"/>
</dbReference>
<protein>
    <submittedName>
        <fullName evidence="1">Uncharacterized protein</fullName>
    </submittedName>
</protein>
<evidence type="ECO:0000313" key="2">
    <source>
        <dbReference type="Proteomes" id="UP001055307"/>
    </source>
</evidence>
<comment type="caution">
    <text evidence="1">The sequence shown here is derived from an EMBL/GenBank/DDBJ whole genome shotgun (WGS) entry which is preliminary data.</text>
</comment>
<gene>
    <name evidence="1" type="ORF">OICFNHDK_2524</name>
</gene>
<evidence type="ECO:0000313" key="1">
    <source>
        <dbReference type="EMBL" id="GJD40059.1"/>
    </source>
</evidence>
<sequence length="151" mass="16782">MAVRGSRPGGFHPVLGRKRHKRAEIAGQIEHTQGELLKLVRSLDAVDSAIRIFDPMADVGEIGNRQYPPLHAAFHGEMMRFVLGALRVGDGPLTSREIADHVMVGRGLDKDEPKVAQMIRKRVGACLWKSKQAGNVREMRVEGDLKGWVRN</sequence>
<reference evidence="1" key="2">
    <citation type="submission" date="2021-08" db="EMBL/GenBank/DDBJ databases">
        <authorList>
            <person name="Tani A."/>
            <person name="Ola A."/>
            <person name="Ogura Y."/>
            <person name="Katsura K."/>
            <person name="Hayashi T."/>
        </authorList>
    </citation>
    <scope>NUCLEOTIDE SEQUENCE</scope>
    <source>
        <strain evidence="1">DSM 21893</strain>
    </source>
</reference>